<dbReference type="Proteomes" id="UP000604046">
    <property type="component" value="Unassembled WGS sequence"/>
</dbReference>
<sequence length="105" mass="11854">MKDGFEPYKLQPGRRRANERMVFALLPALPETPCQHNFAHLRLLDMSRSAPTCWQQPESLDRCFVGGFEAKGNEKDSFFGSATLTECVWSSPESLVPTFASCRII</sequence>
<dbReference type="EMBL" id="CAJNDS010002787">
    <property type="protein sequence ID" value="CAE7597078.1"/>
    <property type="molecule type" value="Genomic_DNA"/>
</dbReference>
<dbReference type="AlphaFoldDB" id="A0A812V4W1"/>
<evidence type="ECO:0000313" key="2">
    <source>
        <dbReference type="Proteomes" id="UP000604046"/>
    </source>
</evidence>
<name>A0A812V4W1_9DINO</name>
<comment type="caution">
    <text evidence="1">The sequence shown here is derived from an EMBL/GenBank/DDBJ whole genome shotgun (WGS) entry which is preliminary data.</text>
</comment>
<proteinExistence type="predicted"/>
<evidence type="ECO:0000313" key="1">
    <source>
        <dbReference type="EMBL" id="CAE7597078.1"/>
    </source>
</evidence>
<organism evidence="1 2">
    <name type="scientific">Symbiodinium natans</name>
    <dbReference type="NCBI Taxonomy" id="878477"/>
    <lineage>
        <taxon>Eukaryota</taxon>
        <taxon>Sar</taxon>
        <taxon>Alveolata</taxon>
        <taxon>Dinophyceae</taxon>
        <taxon>Suessiales</taxon>
        <taxon>Symbiodiniaceae</taxon>
        <taxon>Symbiodinium</taxon>
    </lineage>
</organism>
<keyword evidence="2" id="KW-1185">Reference proteome</keyword>
<accession>A0A812V4W1</accession>
<protein>
    <submittedName>
        <fullName evidence="1">Uncharacterized protein</fullName>
    </submittedName>
</protein>
<reference evidence="1" key="1">
    <citation type="submission" date="2021-02" db="EMBL/GenBank/DDBJ databases">
        <authorList>
            <person name="Dougan E. K."/>
            <person name="Rhodes N."/>
            <person name="Thang M."/>
            <person name="Chan C."/>
        </authorList>
    </citation>
    <scope>NUCLEOTIDE SEQUENCE</scope>
</reference>
<gene>
    <name evidence="1" type="ORF">SNAT2548_LOCUS33972</name>
</gene>